<evidence type="ECO:0000313" key="2">
    <source>
        <dbReference type="Proteomes" id="UP000703269"/>
    </source>
</evidence>
<sequence length="154" mass="16750">MRRLNIPSSVTSVLLRDSTAYFFSRLALDLVQLLTFTTSQGTQVDPIAQALLAILVQRFMLNLRQVNPTVGSNSSDMEHFSRFSITFKVPSSFLGNIGESAAYDEAGCEGDAAVVVSQTDFSFVVDHHDTNLAEVEKGPQGNDAEVAQAMFEAV</sequence>
<dbReference type="EMBL" id="BPQB01000104">
    <property type="protein sequence ID" value="GJE99242.1"/>
    <property type="molecule type" value="Genomic_DNA"/>
</dbReference>
<keyword evidence="2" id="KW-1185">Reference proteome</keyword>
<accession>A0A9P3GPB6</accession>
<comment type="caution">
    <text evidence="1">The sequence shown here is derived from an EMBL/GenBank/DDBJ whole genome shotgun (WGS) entry which is preliminary data.</text>
</comment>
<dbReference type="Proteomes" id="UP000703269">
    <property type="component" value="Unassembled WGS sequence"/>
</dbReference>
<dbReference type="OrthoDB" id="3354157at2759"/>
<name>A0A9P3GPB6_9APHY</name>
<evidence type="ECO:0000313" key="1">
    <source>
        <dbReference type="EMBL" id="GJE99242.1"/>
    </source>
</evidence>
<protein>
    <submittedName>
        <fullName evidence="1">Uncharacterized protein</fullName>
    </submittedName>
</protein>
<dbReference type="AlphaFoldDB" id="A0A9P3GPB6"/>
<reference evidence="1 2" key="1">
    <citation type="submission" date="2021-08" db="EMBL/GenBank/DDBJ databases">
        <title>Draft Genome Sequence of Phanerochaete sordida strain YK-624.</title>
        <authorList>
            <person name="Mori T."/>
            <person name="Dohra H."/>
            <person name="Suzuki T."/>
            <person name="Kawagishi H."/>
            <person name="Hirai H."/>
        </authorList>
    </citation>
    <scope>NUCLEOTIDE SEQUENCE [LARGE SCALE GENOMIC DNA]</scope>
    <source>
        <strain evidence="1 2">YK-624</strain>
    </source>
</reference>
<organism evidence="1 2">
    <name type="scientific">Phanerochaete sordida</name>
    <dbReference type="NCBI Taxonomy" id="48140"/>
    <lineage>
        <taxon>Eukaryota</taxon>
        <taxon>Fungi</taxon>
        <taxon>Dikarya</taxon>
        <taxon>Basidiomycota</taxon>
        <taxon>Agaricomycotina</taxon>
        <taxon>Agaricomycetes</taxon>
        <taxon>Polyporales</taxon>
        <taxon>Phanerochaetaceae</taxon>
        <taxon>Phanerochaete</taxon>
    </lineage>
</organism>
<proteinExistence type="predicted"/>
<gene>
    <name evidence="1" type="ORF">PsYK624_154920</name>
</gene>